<protein>
    <submittedName>
        <fullName evidence="2">Uncharacterized protein</fullName>
    </submittedName>
</protein>
<sequence>MSLFALEIVLFAYHIRQWNLPKVFKYAVLLIILNDALGTVCGCAYVYYFLVDLARAPQWPLAVIFISTCSSALIEQLYLIRRYWKVIAAIICAVTDVLITFITVFTLRGIDTVWRSTQQLIRSVCVKAIASGAVVASVTVLALVPTFYTGNNRFIFDLFLLVTGRVYSLTIVVNLIHCATHAAPTNSLRISDSHGMRPTKPESSIVLASFHSSTGTQPESQSSLEAGIIAPSTPQACHVTFRSDNPARAAAHAAGGTLKSRASS</sequence>
<evidence type="ECO:0000313" key="2">
    <source>
        <dbReference type="EMBL" id="KAJ7189512.1"/>
    </source>
</evidence>
<gene>
    <name evidence="2" type="ORF">GGX14DRAFT_609088</name>
</gene>
<feature type="transmembrane region" description="Helical" evidence="1">
    <location>
        <begin position="86"/>
        <end position="107"/>
    </location>
</feature>
<name>A0AAD6UKF9_9AGAR</name>
<reference evidence="2" key="1">
    <citation type="submission" date="2023-03" db="EMBL/GenBank/DDBJ databases">
        <title>Massive genome expansion in bonnet fungi (Mycena s.s.) driven by repeated elements and novel gene families across ecological guilds.</title>
        <authorList>
            <consortium name="Lawrence Berkeley National Laboratory"/>
            <person name="Harder C.B."/>
            <person name="Miyauchi S."/>
            <person name="Viragh M."/>
            <person name="Kuo A."/>
            <person name="Thoen E."/>
            <person name="Andreopoulos B."/>
            <person name="Lu D."/>
            <person name="Skrede I."/>
            <person name="Drula E."/>
            <person name="Henrissat B."/>
            <person name="Morin E."/>
            <person name="Kohler A."/>
            <person name="Barry K."/>
            <person name="LaButti K."/>
            <person name="Morin E."/>
            <person name="Salamov A."/>
            <person name="Lipzen A."/>
            <person name="Mereny Z."/>
            <person name="Hegedus B."/>
            <person name="Baldrian P."/>
            <person name="Stursova M."/>
            <person name="Weitz H."/>
            <person name="Taylor A."/>
            <person name="Grigoriev I.V."/>
            <person name="Nagy L.G."/>
            <person name="Martin F."/>
            <person name="Kauserud H."/>
        </authorList>
    </citation>
    <scope>NUCLEOTIDE SEQUENCE</scope>
    <source>
        <strain evidence="2">9144</strain>
    </source>
</reference>
<feature type="transmembrane region" description="Helical" evidence="1">
    <location>
        <begin position="61"/>
        <end position="80"/>
    </location>
</feature>
<accession>A0AAD6UKF9</accession>
<organism evidence="2 3">
    <name type="scientific">Mycena pura</name>
    <dbReference type="NCBI Taxonomy" id="153505"/>
    <lineage>
        <taxon>Eukaryota</taxon>
        <taxon>Fungi</taxon>
        <taxon>Dikarya</taxon>
        <taxon>Basidiomycota</taxon>
        <taxon>Agaricomycotina</taxon>
        <taxon>Agaricomycetes</taxon>
        <taxon>Agaricomycetidae</taxon>
        <taxon>Agaricales</taxon>
        <taxon>Marasmiineae</taxon>
        <taxon>Mycenaceae</taxon>
        <taxon>Mycena</taxon>
    </lineage>
</organism>
<evidence type="ECO:0000313" key="3">
    <source>
        <dbReference type="Proteomes" id="UP001219525"/>
    </source>
</evidence>
<keyword evidence="3" id="KW-1185">Reference proteome</keyword>
<keyword evidence="1" id="KW-0472">Membrane</keyword>
<keyword evidence="1" id="KW-0812">Transmembrane</keyword>
<feature type="transmembrane region" description="Helical" evidence="1">
    <location>
        <begin position="154"/>
        <end position="176"/>
    </location>
</feature>
<keyword evidence="1" id="KW-1133">Transmembrane helix</keyword>
<comment type="caution">
    <text evidence="2">The sequence shown here is derived from an EMBL/GenBank/DDBJ whole genome shotgun (WGS) entry which is preliminary data.</text>
</comment>
<dbReference type="EMBL" id="JARJCW010000174">
    <property type="protein sequence ID" value="KAJ7189512.1"/>
    <property type="molecule type" value="Genomic_DNA"/>
</dbReference>
<proteinExistence type="predicted"/>
<evidence type="ECO:0000256" key="1">
    <source>
        <dbReference type="SAM" id="Phobius"/>
    </source>
</evidence>
<feature type="transmembrane region" description="Helical" evidence="1">
    <location>
        <begin position="26"/>
        <end position="49"/>
    </location>
</feature>
<dbReference type="Proteomes" id="UP001219525">
    <property type="component" value="Unassembled WGS sequence"/>
</dbReference>
<dbReference type="AlphaFoldDB" id="A0AAD6UKF9"/>
<feature type="transmembrane region" description="Helical" evidence="1">
    <location>
        <begin position="128"/>
        <end position="148"/>
    </location>
</feature>